<sequence length="2103" mass="228166">MNKSLLKYAVAALAMVFSISSARGLTYIEWIAGFTFPEGEEGPLSNPDNDSYINGLEFVFATDPTVPDSVEAIGPKMASDELGVFFEYRLFNDLDEEVEITLEKSDSMQPDSWSDVIRSGLGIPDDTDPVFNYSQFVGSEDMGEFYRLSFVIPYSPELVAEIKVGALVSDTWNSLNTPDLAEVFVRQLNPEVGGDDPMTQNLEENSKYPKVVGASQVSFTSNLLSDYNSSPGLPEKRSWMGWFLWGNGAPPPGYDAGYPYKKPNDDAVTPWDYYLWQFEDKNDVDGGSWTPARVDQQPLYMQPLRLNYNWAPGKHGYNQKPLEPFPNNVFYWKDKIPVRGVNLSPNYPYFIQYGDYITSPDYADAWRESWLRMKVRPLETFVMVPSVLPPDTLLQEGAWNDVAPGDFQNDYQPLPYPVFNSNLQPQEQTPYAIRTDKMGDWHADLVFEGTHEALQSYDTYRYRRTNYNEDGQGNYLKMTVAQGAPFVWCEFNASRTAPGDNDRYMIFYNLIRQNLEGSIDNNNGTNAGPVNLGPPDEVRYSKQVPGVTGVSYFLAYGDQNNPNQWYMEVEPEFADRPNPNTEPDNVIPGGFNPPGNQSNHTYFAVFYKTDTVETVSTGTDAQGNPYTSLKFNEAGKNWFVVGQVPIMRYYHTEVTRDSQAVRDKAAIDWAEKMGAYAFNFLTDTVISYNVTNMYKVTTHFDAAFVNPYVAAGDPTAASMTSSIDETVWAISPHHYQPITLGPDLTSGGNNQVVWEPLKTTGIDFPPVAGPPNANKSDPTAQPRWDYWQPRGNMKSVVTGSFTVEYPFQNFLPTMPPPKWSDSYEQTGIQQVILSNTDDYEEITEIPTATLTQGPNAGGTGAEFKVLLEPNTGRILQVDVVNAGVGYPVGNPPPSFEDQDPTKPGVYVDMVISAPPIPGGEQATARIQTDGDGKVLAVFMNNKGSGYRTTVSVTQPGNDAIDPVIITPKFDGGKIVPGPANVISGGAGFDFSQPITASILGKTTGAVGTVTISKPGEAFGIEVSTIGGFDNAGLYPIVQDSLAATANNVRIEIPPPPGGGTPPTAAVSMQATDNLFGILIENPGDYSVAPTSAHYTNDLGVQIDLTISLFQDGQIRKIDLAPAQSSALSNRKQIVFVGGTVAPGGEPAEAYAYPGASIDTVTLTGGTDGVIYPESPEVVFTGGDVGPGSGEGTFEMPEFDWSVDANGKVVLNGFVGGNNGSGFWGPALFTVRGGRGHNAAAQATVVGGVITEVEVIRPGSNYPTVANAVSAIIRGGAGAGATVTVNVDSQGSISSIDVTNGGSGYTPENGTANVEFVAPGGVSNDANPPRGPYAEITAQADGSGGLTNPVIRNDSGPAEIEQRGYLPNSSGDTTADTGRLYLKYFDVENRQVLSATSQGGGYIAQAIPININVEQTFYDNIIGDYTIGMSDGVRPFGGAFGGESAPDGYGLGNQLSAATKSVNVLYHLQQEYAADDKPSVEPSRWALTQGNTPFITTPKPADVAYTYERELPILRDHNPLFTLSGALETSVQMMQRTLSLLHQSPPYGNNPTGDNVETWQMDYFSLYDTNAGRILINPTATIPVYGVVSSVHNPPTPDGNDGKTGLNQWRPGKLWSGFGVSDQWNDQHYFFGYYLSVAGWAAIFDKSWESSITSKPTDLWADPGIMGTGLEQWYLSVAYDPDNSELLNDIYTVPQFKYQKLPFFDQWNGHGWATGVPPGPAGHREANVPWSVAVASGTGNGQYGDENENSVWEGLQAFSAAILWGAGTDRKSLIDVGLYMLATGMTASDMYFQDKNYNMSDNPALNRHSWIPVTTIPSADVTKNGNNDAYPVNTSYADGARDAFYVAPDYFGGESSPGVSLYRKFGPTLNNFFYAFPTGSLFILAYPPTAWTMAISRNSNFMRARYGATVREEWRAARDSALFQPGNWLGMAMTAALSGVPYNPGDEPLNAEGTMIDPTKVGEYVDRLWASWASLDGVAGREAPRQPAFSSTSVLHFLHALDAYGTPDWTYLGRATDNTGTDDNASIMLLAAYSKVSDDRTSVDTTFVAFNPGWETRYASFDRLDPSSRSGGVSAANVSGIMTVAPKKMVLETKTFPIPAPPAP</sequence>
<evidence type="ECO:0000256" key="1">
    <source>
        <dbReference type="SAM" id="SignalP"/>
    </source>
</evidence>
<dbReference type="EMBL" id="CP136920">
    <property type="protein sequence ID" value="WOO40641.1"/>
    <property type="molecule type" value="Genomic_DNA"/>
</dbReference>
<protein>
    <recommendedName>
        <fullName evidence="4">Glycosyl hydrolase family 81</fullName>
    </recommendedName>
</protein>
<evidence type="ECO:0000313" key="2">
    <source>
        <dbReference type="EMBL" id="WOO40641.1"/>
    </source>
</evidence>
<dbReference type="RefSeq" id="WP_317832767.1">
    <property type="nucleotide sequence ID" value="NZ_CP136920.1"/>
</dbReference>
<evidence type="ECO:0000313" key="3">
    <source>
        <dbReference type="Proteomes" id="UP001304300"/>
    </source>
</evidence>
<accession>A0AAQ3L7R9</accession>
<keyword evidence="3" id="KW-1185">Reference proteome</keyword>
<reference evidence="2 3" key="1">
    <citation type="submission" date="2023-10" db="EMBL/GenBank/DDBJ databases">
        <title>Rubellicoccus peritrichatus gen. nov., sp. nov., isolated from an algae of coral reef tank.</title>
        <authorList>
            <person name="Luo J."/>
        </authorList>
    </citation>
    <scope>NUCLEOTIDE SEQUENCE [LARGE SCALE GENOMIC DNA]</scope>
    <source>
        <strain evidence="2 3">CR14</strain>
    </source>
</reference>
<feature type="chain" id="PRO_5043049369" description="Glycosyl hydrolase family 81" evidence="1">
    <location>
        <begin position="23"/>
        <end position="2103"/>
    </location>
</feature>
<gene>
    <name evidence="2" type="ORF">RZN69_18625</name>
</gene>
<dbReference type="Proteomes" id="UP001304300">
    <property type="component" value="Chromosome"/>
</dbReference>
<organism evidence="2 3">
    <name type="scientific">Rubellicoccus peritrichatus</name>
    <dbReference type="NCBI Taxonomy" id="3080537"/>
    <lineage>
        <taxon>Bacteria</taxon>
        <taxon>Pseudomonadati</taxon>
        <taxon>Verrucomicrobiota</taxon>
        <taxon>Opitutia</taxon>
        <taxon>Puniceicoccales</taxon>
        <taxon>Cerasicoccaceae</taxon>
        <taxon>Rubellicoccus</taxon>
    </lineage>
</organism>
<proteinExistence type="predicted"/>
<evidence type="ECO:0008006" key="4">
    <source>
        <dbReference type="Google" id="ProtNLM"/>
    </source>
</evidence>
<name>A0AAQ3L7R9_9BACT</name>
<dbReference type="KEGG" id="puo:RZN69_18625"/>
<keyword evidence="1" id="KW-0732">Signal</keyword>
<feature type="signal peptide" evidence="1">
    <location>
        <begin position="1"/>
        <end position="22"/>
    </location>
</feature>